<organism evidence="2 3">
    <name type="scientific">Portunus trituberculatus</name>
    <name type="common">Swimming crab</name>
    <name type="synonym">Neptunus trituberculatus</name>
    <dbReference type="NCBI Taxonomy" id="210409"/>
    <lineage>
        <taxon>Eukaryota</taxon>
        <taxon>Metazoa</taxon>
        <taxon>Ecdysozoa</taxon>
        <taxon>Arthropoda</taxon>
        <taxon>Crustacea</taxon>
        <taxon>Multicrustacea</taxon>
        <taxon>Malacostraca</taxon>
        <taxon>Eumalacostraca</taxon>
        <taxon>Eucarida</taxon>
        <taxon>Decapoda</taxon>
        <taxon>Pleocyemata</taxon>
        <taxon>Brachyura</taxon>
        <taxon>Eubrachyura</taxon>
        <taxon>Portunoidea</taxon>
        <taxon>Portunidae</taxon>
        <taxon>Portuninae</taxon>
        <taxon>Portunus</taxon>
    </lineage>
</organism>
<reference evidence="2 3" key="1">
    <citation type="submission" date="2019-05" db="EMBL/GenBank/DDBJ databases">
        <title>Another draft genome of Portunus trituberculatus and its Hox gene families provides insights of decapod evolution.</title>
        <authorList>
            <person name="Jeong J.-H."/>
            <person name="Song I."/>
            <person name="Kim S."/>
            <person name="Choi T."/>
            <person name="Kim D."/>
            <person name="Ryu S."/>
            <person name="Kim W."/>
        </authorList>
    </citation>
    <scope>NUCLEOTIDE SEQUENCE [LARGE SCALE GENOMIC DNA]</scope>
    <source>
        <tissue evidence="2">Muscle</tissue>
    </source>
</reference>
<dbReference type="EMBL" id="VSRR010003366">
    <property type="protein sequence ID" value="MPC35864.1"/>
    <property type="molecule type" value="Genomic_DNA"/>
</dbReference>
<keyword evidence="3" id="KW-1185">Reference proteome</keyword>
<evidence type="ECO:0000256" key="1">
    <source>
        <dbReference type="SAM" id="MobiDB-lite"/>
    </source>
</evidence>
<comment type="caution">
    <text evidence="2">The sequence shown here is derived from an EMBL/GenBank/DDBJ whole genome shotgun (WGS) entry which is preliminary data.</text>
</comment>
<name>A0A5B7EU97_PORTR</name>
<proteinExistence type="predicted"/>
<dbReference type="Proteomes" id="UP000324222">
    <property type="component" value="Unassembled WGS sequence"/>
</dbReference>
<protein>
    <submittedName>
        <fullName evidence="2">Uncharacterized protein</fullName>
    </submittedName>
</protein>
<evidence type="ECO:0000313" key="2">
    <source>
        <dbReference type="EMBL" id="MPC35864.1"/>
    </source>
</evidence>
<dbReference type="AlphaFoldDB" id="A0A5B7EU97"/>
<sequence>MDKGGIKGPSSGKRCVPKGNQNRVAPCIDMPEFANIEGVMGAAGERRPEGGKGGRGGEHLSVARQGVEHNDTGHVMLRRACQSSGDFVPRQITRGYWDAQSSYLSFIGRNTQTHSAGIRNSKKDAPPPYRNSVSYKNLLREHLRTRKTRGAVVSRVIKEHEMKKEDAYDNGN</sequence>
<feature type="region of interest" description="Disordered" evidence="1">
    <location>
        <begin position="1"/>
        <end position="22"/>
    </location>
</feature>
<gene>
    <name evidence="2" type="ORF">E2C01_029301</name>
</gene>
<evidence type="ECO:0000313" key="3">
    <source>
        <dbReference type="Proteomes" id="UP000324222"/>
    </source>
</evidence>
<accession>A0A5B7EU97</accession>